<reference evidence="2 3" key="1">
    <citation type="submission" date="2019-03" db="EMBL/GenBank/DDBJ databases">
        <title>Single cell metagenomics reveals metabolic interactions within the superorganism composed of flagellate Streblomastix strix and complex community of Bacteroidetes bacteria on its surface.</title>
        <authorList>
            <person name="Treitli S.C."/>
            <person name="Kolisko M."/>
            <person name="Husnik F."/>
            <person name="Keeling P."/>
            <person name="Hampl V."/>
        </authorList>
    </citation>
    <scope>NUCLEOTIDE SEQUENCE [LARGE SCALE GENOMIC DNA]</scope>
    <source>
        <strain evidence="2">ST1C</strain>
    </source>
</reference>
<proteinExistence type="predicted"/>
<dbReference type="EMBL" id="SNRW01003045">
    <property type="protein sequence ID" value="KAA6390950.1"/>
    <property type="molecule type" value="Genomic_DNA"/>
</dbReference>
<evidence type="ECO:0000313" key="2">
    <source>
        <dbReference type="EMBL" id="KAA6390950.1"/>
    </source>
</evidence>
<dbReference type="SMART" id="SM00710">
    <property type="entry name" value="PbH1"/>
    <property type="match status" value="9"/>
</dbReference>
<dbReference type="InterPro" id="IPR006626">
    <property type="entry name" value="PbH1"/>
</dbReference>
<organism evidence="2 3">
    <name type="scientific">Streblomastix strix</name>
    <dbReference type="NCBI Taxonomy" id="222440"/>
    <lineage>
        <taxon>Eukaryota</taxon>
        <taxon>Metamonada</taxon>
        <taxon>Preaxostyla</taxon>
        <taxon>Oxymonadida</taxon>
        <taxon>Streblomastigidae</taxon>
        <taxon>Streblomastix</taxon>
    </lineage>
</organism>
<feature type="transmembrane region" description="Helical" evidence="1">
    <location>
        <begin position="1908"/>
        <end position="1936"/>
    </location>
</feature>
<dbReference type="Proteomes" id="UP000324800">
    <property type="component" value="Unassembled WGS sequence"/>
</dbReference>
<evidence type="ECO:0000313" key="3">
    <source>
        <dbReference type="Proteomes" id="UP000324800"/>
    </source>
</evidence>
<sequence length="1975" mass="216962">MLFIVSILISCAFANDFFVDADDPTEIIKSCDGNEPCYTSVNAAWNNVDNKSNVTIKIIRGISLEEIQIYIENSQSLKIEGNSDSCGMTSQLSGPLFVVINSTLQIKTCSIEQGIGSSQSSSRMITANERSQIQFENVYFICNADHSIGSTYLNIYGGGTSFQNCALTGGRLSPSTSFIIRSASASISDCNIQNMTYSNGAYVLDLQQINESFSISRCSFYNISVPGFTDCGCIRIEVVRNADVLFNSCDFSNCGTGIDDLGLYSRPKVGALMINLGIPSAPTEGEGEFIWPLGAVKLERCQFQECRGSAGGALFVLNNASQIVLSKCDFNRCVGGTANDIYFERELEELVLFEDTLVECRSNSKVPQIFSGKEGQELPLLFNDFYSRVYVDSQTGQQEWGKGGSKTNPLPNIDSAITELRLFEDWNGTIVILDQHIMHLEYNNIGNLYIQPDEDKEFGILSNTEQGSYISIVRKGVLHISKFRIDYTPAAAQQAAFIVEGPIYASGPIPATGRPDLRKYKPSLRLQKCEFGFSSSEQGSVSMGTDRFVNVIEGEAVIENCIFHNAIFTLSGSAVSIDDYTIQDPNYIITSLHNSLYIFESTFENITAGAGSGSVVLIALRKVDQQMYGQYPISRQVQLSSCIFHSCGGQGANGGAVRLVAQDYGTDGFDMSANTKVSITGCLFNNCTASYGGAVYINGYFSNFDVSFCDFSHNVERTSRANDIYFASQQMGDRIIDTDNPMIVGSRSNSNQPTIFINDTIDDYSYILLPYQNITTAFVRVEGGNSSNSTGSSVAPFATITGALASTDSLDVDSVSNPYIIVLSRQTLQDEAQINIRDRIVTIENLPRNLCPIYSRDISLIQSHNQKFSRLFYVHNGRLSISECEFSHTVHIDDGVYSYPGINDALIYVGGNGQVSLSLCRLGLITSGIEGFLYSQGGDVQISHLSCVSTVRIPRSRDEGGGTIQQNATFIFQRAAINCERGVKNIQITNSALVRITSLSGEGGAVFIDANAETFAEIRNSLFLLCSANGSGGGACSVNTHFYSNSLSNEQLDIFFSETQFINCSCARTSLLAAGRGSSSFSSPSSSDNIQQQSVGGAALFVLGDGIALHLDHCLFRDNEVDINATQGSSLYRIRMSLVGHDVHFVEANQESMDPSLIFADCYATHRQAKQRVFFYGQESEDRFGILLAVPFKNIIVSKNVYTDIGSGIEQGLIYDQEQGEMIPVITAAQQLGFISTAPIGTVANPLQSLNEAVEYVDVVSRITTTVMAEHGIYDEEPLVVGKHLQIVGSSPITCYVRATIGTAAPLCTVFESGNVLLRELALIHLQPQSQNSLLFVDGKGASLIVRNCIFRTSGKSQSNTNIISDSDIKSRSQQNRIQSSPYIAAIDGVLEIHSTIFDPIIVKSQITSACVYGRNLRGLTLSGCLFDHTLSALTKELNAVDVSMIQTTAAVAGQVHVPGIVVITDCVFDGRGAGGAEQGNSTYQEDEEVNYGLNQEYDHRIPSCGWESQAVRIEYGLVAVTSTKFIGCAGGALRLRDVLNSSIGDDCVFELNMNIKSVRSDEGDEVDYKPKNGDDIYIKQNKLREPTVGNPIVIQGQVFEGTQRHIFCEGATSIDGQIDGLLVDQKAKTVKQMKQAKSKNNKIPLWIMFDDNCHFTGEFGRKSVIQSPYATPSLGSIQIRKELIERAVQIKNNKDLEGEQTTEQEYIIHNVVVQRLQTLIKGKQLLPCSKLLLELSDKKNASLTRTIDLLQQISRSQQGQIEGMIPQLTKEEKQLRKDAIKEGKQAGDQEADEVIVDSLSALTGVRMLHWITSKRLEIQLDLLLSATVIQSSVENSSSRLIQANKYSNEELEDVLSGNWKGKLIFARTPQRATQTEQQQEQQQNEDEWGLESRTTKNVSLTRWLQGWVVALIIIFVILVVLVIIIIVILIIVYYVRRNKQEREQGFFNELQDDNILQISPESEFHADNQDLNQI</sequence>
<protein>
    <submittedName>
        <fullName evidence="2">Uncharacterized protein</fullName>
    </submittedName>
</protein>
<name>A0A5J4W7Y4_9EUKA</name>
<comment type="caution">
    <text evidence="2">The sequence shown here is derived from an EMBL/GenBank/DDBJ whole genome shotgun (WGS) entry which is preliminary data.</text>
</comment>
<accession>A0A5J4W7Y4</accession>
<dbReference type="InterPro" id="IPR011050">
    <property type="entry name" value="Pectin_lyase_fold/virulence"/>
</dbReference>
<evidence type="ECO:0000256" key="1">
    <source>
        <dbReference type="SAM" id="Phobius"/>
    </source>
</evidence>
<keyword evidence="1" id="KW-0812">Transmembrane</keyword>
<dbReference type="SUPFAM" id="SSF51126">
    <property type="entry name" value="Pectin lyase-like"/>
    <property type="match status" value="3"/>
</dbReference>
<keyword evidence="1" id="KW-0472">Membrane</keyword>
<gene>
    <name evidence="2" type="ORF">EZS28_013522</name>
</gene>
<keyword evidence="1" id="KW-1133">Transmembrane helix</keyword>